<evidence type="ECO:0000256" key="1">
    <source>
        <dbReference type="SAM" id="MobiDB-lite"/>
    </source>
</evidence>
<dbReference type="eggNOG" id="COG3415">
    <property type="taxonomic scope" value="Bacteria"/>
</dbReference>
<proteinExistence type="predicted"/>
<gene>
    <name evidence="2" type="ORF">MEA186_35869</name>
</gene>
<dbReference type="AlphaFoldDB" id="G6YMC3"/>
<accession>G6YMC3</accession>
<dbReference type="PATRIC" id="fig|1082933.3.peg.6952"/>
<keyword evidence="3" id="KW-1185">Reference proteome</keyword>
<dbReference type="Proteomes" id="UP000002949">
    <property type="component" value="Unassembled WGS sequence"/>
</dbReference>
<sequence length="96" mass="10722">MVDRPVSSMNTSFAGSRSSCPSNQARRRFRTHEAFIVELIEARKDITLDEMVERLAVEPSVRISRSALSAWLGKRGWTFKKVRTCTGAGPPGRIEA</sequence>
<organism evidence="2 3">
    <name type="scientific">Mesorhizobium amorphae CCNWGS0123</name>
    <dbReference type="NCBI Taxonomy" id="1082933"/>
    <lineage>
        <taxon>Bacteria</taxon>
        <taxon>Pseudomonadati</taxon>
        <taxon>Pseudomonadota</taxon>
        <taxon>Alphaproteobacteria</taxon>
        <taxon>Hyphomicrobiales</taxon>
        <taxon>Phyllobacteriaceae</taxon>
        <taxon>Mesorhizobium</taxon>
    </lineage>
</organism>
<name>G6YMC3_9HYPH</name>
<feature type="compositionally biased region" description="Polar residues" evidence="1">
    <location>
        <begin position="7"/>
        <end position="24"/>
    </location>
</feature>
<evidence type="ECO:0000313" key="2">
    <source>
        <dbReference type="EMBL" id="EHH02131.1"/>
    </source>
</evidence>
<reference evidence="2 3" key="1">
    <citation type="journal article" date="2012" name="J. Bacteriol.">
        <title>Draft Genome Sequence of Plant Growth-Promoting Rhizobium Mesorhizobium amorphae, Isolated from Zinc-Lead Mine Tailings.</title>
        <authorList>
            <person name="Hao X."/>
            <person name="Lin Y."/>
            <person name="Johnstone L."/>
            <person name="Baltrus D.A."/>
            <person name="Miller S.J."/>
            <person name="Wei G."/>
            <person name="Rensing C."/>
        </authorList>
    </citation>
    <scope>NUCLEOTIDE SEQUENCE [LARGE SCALE GENOMIC DNA]</scope>
    <source>
        <strain evidence="2 3">CCNWGS0123</strain>
    </source>
</reference>
<evidence type="ECO:0000313" key="3">
    <source>
        <dbReference type="Proteomes" id="UP000002949"/>
    </source>
</evidence>
<dbReference type="EMBL" id="AGSN01000271">
    <property type="protein sequence ID" value="EHH02131.1"/>
    <property type="molecule type" value="Genomic_DNA"/>
</dbReference>
<protein>
    <submittedName>
        <fullName evidence="2">Putative insertion sequence transposase protein</fullName>
    </submittedName>
</protein>
<feature type="region of interest" description="Disordered" evidence="1">
    <location>
        <begin position="1"/>
        <end position="25"/>
    </location>
</feature>